<feature type="compositionally biased region" description="Basic residues" evidence="1">
    <location>
        <begin position="1193"/>
        <end position="1202"/>
    </location>
</feature>
<name>A0A6L2MN07_TANCI</name>
<dbReference type="InterPro" id="IPR057670">
    <property type="entry name" value="SH3_retrovirus"/>
</dbReference>
<dbReference type="PANTHER" id="PTHR11439">
    <property type="entry name" value="GAG-POL-RELATED RETROTRANSPOSON"/>
    <property type="match status" value="1"/>
</dbReference>
<evidence type="ECO:0008006" key="5">
    <source>
        <dbReference type="Google" id="ProtNLM"/>
    </source>
</evidence>
<dbReference type="InterPro" id="IPR013103">
    <property type="entry name" value="RVT_2"/>
</dbReference>
<dbReference type="Pfam" id="PF25597">
    <property type="entry name" value="SH3_retrovirus"/>
    <property type="match status" value="1"/>
</dbReference>
<feature type="domain" description="Reverse transcriptase Ty1/copia-type" evidence="2">
    <location>
        <begin position="894"/>
        <end position="1048"/>
    </location>
</feature>
<comment type="caution">
    <text evidence="4">The sequence shown here is derived from an EMBL/GenBank/DDBJ whole genome shotgun (WGS) entry which is preliminary data.</text>
</comment>
<dbReference type="PANTHER" id="PTHR11439:SF495">
    <property type="entry name" value="REVERSE TRANSCRIPTASE, RNA-DEPENDENT DNA POLYMERASE-RELATED"/>
    <property type="match status" value="1"/>
</dbReference>
<feature type="compositionally biased region" description="Basic and acidic residues" evidence="1">
    <location>
        <begin position="1264"/>
        <end position="1278"/>
    </location>
</feature>
<accession>A0A6L2MN07</accession>
<feature type="compositionally biased region" description="Basic and acidic residues" evidence="1">
    <location>
        <begin position="809"/>
        <end position="818"/>
    </location>
</feature>
<feature type="region of interest" description="Disordered" evidence="1">
    <location>
        <begin position="803"/>
        <end position="824"/>
    </location>
</feature>
<feature type="region of interest" description="Disordered" evidence="1">
    <location>
        <begin position="1193"/>
        <end position="1344"/>
    </location>
</feature>
<protein>
    <recommendedName>
        <fullName evidence="5">Reverse transcriptase Ty1/copia-type domain-containing protein</fullName>
    </recommendedName>
</protein>
<dbReference type="EMBL" id="BKCJ010006749">
    <property type="protein sequence ID" value="GEU73744.1"/>
    <property type="molecule type" value="Genomic_DNA"/>
</dbReference>
<dbReference type="Pfam" id="PF07727">
    <property type="entry name" value="RVT_2"/>
    <property type="match status" value="2"/>
</dbReference>
<evidence type="ECO:0000259" key="2">
    <source>
        <dbReference type="Pfam" id="PF07727"/>
    </source>
</evidence>
<evidence type="ECO:0000256" key="1">
    <source>
        <dbReference type="SAM" id="MobiDB-lite"/>
    </source>
</evidence>
<feature type="domain" description="Reverse transcriptase Ty1/copia-type" evidence="2">
    <location>
        <begin position="133"/>
        <end position="225"/>
    </location>
</feature>
<gene>
    <name evidence="4" type="ORF">Tci_045722</name>
</gene>
<reference evidence="4" key="1">
    <citation type="journal article" date="2019" name="Sci. Rep.">
        <title>Draft genome of Tanacetum cinerariifolium, the natural source of mosquito coil.</title>
        <authorList>
            <person name="Yamashiro T."/>
            <person name="Shiraishi A."/>
            <person name="Satake H."/>
            <person name="Nakayama K."/>
        </authorList>
    </citation>
    <scope>NUCLEOTIDE SEQUENCE</scope>
</reference>
<feature type="compositionally biased region" description="Basic and acidic residues" evidence="1">
    <location>
        <begin position="1287"/>
        <end position="1302"/>
    </location>
</feature>
<proteinExistence type="predicted"/>
<sequence>MFDEYLEPPCIERLVSSTTAVQGLVISTNTPSSTTIDQDAPSLNHSPSFLELQTPISHQGVATGSTIIEHNPFAHADNDPFVNVFALEPSSVASSSEDANSAESTHVTQPHNLTEDCWFQAMQEKIHEFDRLQVWELVPPPDCVMIIALEWIHKVNLDEYNDVLKNKTRLAAKAYPQEEGIDFKESFAPVARIEAIRIFIVNAASKNMTIYQMDVKTTFLNDELKKFGMDSCNPVDTPMVDRLKLDEDPLGILVGQTRFHSMVGSLMYVTASRPDVVFAVCMCARYQASPTKKHLEALKQVFWYLRGTINWGLWYLKDTAMALTANAYADHAEKDKKGVVELYFMTTDYQLADIFTKALPRERFGFLLLRLDKMANENILALAPTRSDDQILPFAAWQYKNFAASSTKVSEQTYERLQKLISQLEMHGEVIPQEDINQKFLRSLSQERAMHTIVWMNKPEIETLSLDNLFNNLKIDLRQNIVMLTMRARRLLKDTGRKLDMANKETIGFDKSKVECFNYHKRGHFAREYMAPRNQDSRNREPTRRTMPFEETTLNTLVSQCDGLGYDWSDQVKEGLTNFALMAYSLISLSSSTNSEGNPRQDLKDKGVIDGGCSRHMTGNKSFLIYYEEINGGFVAFGVNTACYVQNRVLVIKPHNKTPYELFLGRKPTLSFMRPFGCPVTILNTIYNLGKFDRNADEGFFVGYSNNSKAFRVFNNRTRIVEENLHVKFNENTPNIIGSGPNWLFDIDVLTKSINYKPIVVENQSNGSAGKARVETVHDKDYILLPLWTQDLLFFFSSKDSPGAGCIPSRDEEKKDAEDPGNENSVVLNSQELRVNQEKDANVNNTNNINIVSLTINAASIKDNVVDENIVYGCVDDPNIYDLEEIDRFSDERIDYDEVFAPIARIEAIRRFLAYASFKDFMVCQMDVKIAFLFGKIEEEVYVCQPPRFEYLNFPGKVYKVEKALYELHLAPRAWYETLSTYVLDNGFQRGMIDKTLFIIRNKRDILLVQVYVDDIIFGSTKKKMCTEFEKMMHKKFQMSSIGELTFFRTATSTPMETHKTLLKDEKREDVDEHLYRSMIRSLMYLTSSRLDIMFAVCACARFQVNPKIAHLYAVKRNFRYLKGQPKLGHWYSKDSLFDLLTYTDSDYAGASLDKKSTTGGCQFLGFSLIYSNARSRLWLLIPQLKLRRIKKPVTAKQLKSKPAKEKSSKPTPTPKSKVTPVKQSMSSPAKHSKLGKVLKTRKGKSSLQLIDEDEPTQPLPEPEPEHQGKGDEHDVEGHPTTPCGEGKGKAIATKEQRRTPATEEASTGTSAEPHDDAFANIVRESLSPMDAETGADADMTQWM</sequence>
<feature type="compositionally biased region" description="Basic residues" evidence="1">
    <location>
        <begin position="1231"/>
        <end position="1245"/>
    </location>
</feature>
<evidence type="ECO:0000259" key="3">
    <source>
        <dbReference type="Pfam" id="PF25597"/>
    </source>
</evidence>
<feature type="domain" description="Retroviral polymerase SH3-like" evidence="3">
    <location>
        <begin position="678"/>
        <end position="733"/>
    </location>
</feature>
<organism evidence="4">
    <name type="scientific">Tanacetum cinerariifolium</name>
    <name type="common">Dalmatian daisy</name>
    <name type="synonym">Chrysanthemum cinerariifolium</name>
    <dbReference type="NCBI Taxonomy" id="118510"/>
    <lineage>
        <taxon>Eukaryota</taxon>
        <taxon>Viridiplantae</taxon>
        <taxon>Streptophyta</taxon>
        <taxon>Embryophyta</taxon>
        <taxon>Tracheophyta</taxon>
        <taxon>Spermatophyta</taxon>
        <taxon>Magnoliopsida</taxon>
        <taxon>eudicotyledons</taxon>
        <taxon>Gunneridae</taxon>
        <taxon>Pentapetalae</taxon>
        <taxon>asterids</taxon>
        <taxon>campanulids</taxon>
        <taxon>Asterales</taxon>
        <taxon>Asteraceae</taxon>
        <taxon>Asteroideae</taxon>
        <taxon>Anthemideae</taxon>
        <taxon>Anthemidinae</taxon>
        <taxon>Tanacetum</taxon>
    </lineage>
</organism>
<evidence type="ECO:0000313" key="4">
    <source>
        <dbReference type="EMBL" id="GEU73744.1"/>
    </source>
</evidence>